<keyword evidence="5" id="KW-0547">Nucleotide-binding</keyword>
<comment type="cofactor">
    <cofactor evidence="1">
        <name>Zn(2+)</name>
        <dbReference type="ChEBI" id="CHEBI:29105"/>
    </cofactor>
</comment>
<keyword evidence="6" id="KW-0862">Zinc</keyword>
<dbReference type="GO" id="GO:0006423">
    <property type="term" value="P:cysteinyl-tRNA aminoacylation"/>
    <property type="evidence" value="ECO:0007669"/>
    <property type="project" value="InterPro"/>
</dbReference>
<evidence type="ECO:0000256" key="10">
    <source>
        <dbReference type="ARBA" id="ARBA00031499"/>
    </source>
</evidence>
<dbReference type="InterPro" id="IPR015803">
    <property type="entry name" value="Cys-tRNA-ligase"/>
</dbReference>
<dbReference type="Gene3D" id="1.20.120.1910">
    <property type="entry name" value="Cysteine-tRNA ligase, C-terminal anti-codon recognition domain"/>
    <property type="match status" value="1"/>
</dbReference>
<organism evidence="14 15">
    <name type="scientific">Artemia franciscana</name>
    <name type="common">Brine shrimp</name>
    <name type="synonym">Artemia sanfranciscana</name>
    <dbReference type="NCBI Taxonomy" id="6661"/>
    <lineage>
        <taxon>Eukaryota</taxon>
        <taxon>Metazoa</taxon>
        <taxon>Ecdysozoa</taxon>
        <taxon>Arthropoda</taxon>
        <taxon>Crustacea</taxon>
        <taxon>Branchiopoda</taxon>
        <taxon>Anostraca</taxon>
        <taxon>Artemiidae</taxon>
        <taxon>Artemia</taxon>
    </lineage>
</organism>
<evidence type="ECO:0000313" key="14">
    <source>
        <dbReference type="EMBL" id="KAK2720875.1"/>
    </source>
</evidence>
<feature type="domain" description="tRNA synthetases class I catalytic" evidence="13">
    <location>
        <begin position="32"/>
        <end position="436"/>
    </location>
</feature>
<dbReference type="EC" id="6.1.1.16" evidence="2"/>
<dbReference type="InterPro" id="IPR009080">
    <property type="entry name" value="tRNAsynth_Ia_anticodon-bd"/>
</dbReference>
<keyword evidence="7" id="KW-0067">ATP-binding</keyword>
<dbReference type="InterPro" id="IPR032678">
    <property type="entry name" value="tRNA-synt_1_cat_dom"/>
</dbReference>
<dbReference type="Pfam" id="PF01406">
    <property type="entry name" value="tRNA-synt_1e"/>
    <property type="match status" value="1"/>
</dbReference>
<evidence type="ECO:0000313" key="15">
    <source>
        <dbReference type="Proteomes" id="UP001187531"/>
    </source>
</evidence>
<keyword evidence="9" id="KW-0030">Aminoacyl-tRNA synthetase</keyword>
<feature type="region of interest" description="Disordered" evidence="12">
    <location>
        <begin position="634"/>
        <end position="700"/>
    </location>
</feature>
<evidence type="ECO:0000256" key="4">
    <source>
        <dbReference type="ARBA" id="ARBA00022723"/>
    </source>
</evidence>
<evidence type="ECO:0000256" key="3">
    <source>
        <dbReference type="ARBA" id="ARBA00022598"/>
    </source>
</evidence>
<evidence type="ECO:0000256" key="12">
    <source>
        <dbReference type="SAM" id="MobiDB-lite"/>
    </source>
</evidence>
<proteinExistence type="inferred from homology"/>
<feature type="compositionally biased region" description="Basic and acidic residues" evidence="12">
    <location>
        <begin position="634"/>
        <end position="657"/>
    </location>
</feature>
<feature type="compositionally biased region" description="Basic and acidic residues" evidence="12">
    <location>
        <begin position="669"/>
        <end position="690"/>
    </location>
</feature>
<evidence type="ECO:0000256" key="7">
    <source>
        <dbReference type="ARBA" id="ARBA00022840"/>
    </source>
</evidence>
<dbReference type="SUPFAM" id="SSF47323">
    <property type="entry name" value="Anticodon-binding domain of a subclass of class I aminoacyl-tRNA synthetases"/>
    <property type="match status" value="1"/>
</dbReference>
<dbReference type="CDD" id="cd00672">
    <property type="entry name" value="CysRS_core"/>
    <property type="match status" value="1"/>
</dbReference>
<accession>A0AA88I375</accession>
<protein>
    <recommendedName>
        <fullName evidence="11">Cysteine--tRNA ligase, cytoplasmic</fullName>
        <ecNumber evidence="2">6.1.1.16</ecNumber>
    </recommendedName>
    <alternativeName>
        <fullName evidence="10">Cysteinyl-tRNA synthetase</fullName>
    </alternativeName>
</protein>
<dbReference type="SUPFAM" id="SSF52374">
    <property type="entry name" value="Nucleotidylyl transferase"/>
    <property type="match status" value="1"/>
</dbReference>
<sequence length="700" mass="80371">MAKRVQPKWTKPDGPSKLRLYNSLTRNLEDFTPQNSKTISWYICGPTVYDLSHMGHARCYVSFDIIRRVLADYFQYDIQYVMNVTDVDDKIIKKARQTHLFKLYTQADHPVDKLVKDCKEAIQHHKEAMAKQTDPDKTGLFQKQLEIVTRAYEDFKTADSATKENKEVYLKLARDVLSNWLDTMEGATVSDKSIFASTAKQFEDAFFRDMESLNVLPPNVVTRVSEYISPIVDFIQKIIDQGYGYESNGSVYFDVNEFDGSDGHFYAKLRPEAYGNTKALEEGEGDLSISKERLGEKRSPNDFALWKVSKPGEPSWESPWGMGRPGWHIECSVMASDILGESIDIHAGGEDLQFPHHDNELAQSEACFGNDNWVRYFLHTGHLTIAGCKMSKSLKNFITIGEALEKHSARQLRFLYLLHHWRDGLDYSENTMNKAMTTERKFKDFFLAVKSILRQKPEDVIVDYQPFTLEDKTLIATFRMKKEAVHAALCDNINTRSAIDTMQELVSDVYIYLEKQKVPNREVLKSIAVFITHMFQVFGVIPKDESIGFPTETSSATSEEQLYPYLKAFAQFREEVRKSAKEIGNHDLLNVCDKVRDEILPELGVRLEDKESGKFIIKIESPETLIKERDVKRAEEEKKRQEKERKKAEAAAKEAEKAALQAIPPGDLFRNETDKYSQFDDQGEKKKMVDSDDDLSILDD</sequence>
<evidence type="ECO:0000256" key="1">
    <source>
        <dbReference type="ARBA" id="ARBA00001947"/>
    </source>
</evidence>
<evidence type="ECO:0000256" key="11">
    <source>
        <dbReference type="ARBA" id="ARBA00039362"/>
    </source>
</evidence>
<dbReference type="GO" id="GO:0046872">
    <property type="term" value="F:metal ion binding"/>
    <property type="evidence" value="ECO:0007669"/>
    <property type="project" value="UniProtKB-KW"/>
</dbReference>
<dbReference type="NCBIfam" id="TIGR00435">
    <property type="entry name" value="cysS"/>
    <property type="match status" value="1"/>
</dbReference>
<keyword evidence="15" id="KW-1185">Reference proteome</keyword>
<dbReference type="GO" id="GO:0005524">
    <property type="term" value="F:ATP binding"/>
    <property type="evidence" value="ECO:0007669"/>
    <property type="project" value="UniProtKB-KW"/>
</dbReference>
<name>A0AA88I375_ARTSF</name>
<dbReference type="EMBL" id="JAVRJZ010000007">
    <property type="protein sequence ID" value="KAK2720875.1"/>
    <property type="molecule type" value="Genomic_DNA"/>
</dbReference>
<dbReference type="AlphaFoldDB" id="A0AA88I375"/>
<dbReference type="Proteomes" id="UP001187531">
    <property type="component" value="Unassembled WGS sequence"/>
</dbReference>
<keyword evidence="8" id="KW-0648">Protein biosynthesis</keyword>
<evidence type="ECO:0000256" key="9">
    <source>
        <dbReference type="ARBA" id="ARBA00023146"/>
    </source>
</evidence>
<evidence type="ECO:0000256" key="8">
    <source>
        <dbReference type="ARBA" id="ARBA00022917"/>
    </source>
</evidence>
<dbReference type="Gene3D" id="3.40.50.620">
    <property type="entry name" value="HUPs"/>
    <property type="match status" value="1"/>
</dbReference>
<dbReference type="PANTHER" id="PTHR10890:SF3">
    <property type="entry name" value="CYSTEINE--TRNA LIGASE, CYTOPLASMIC"/>
    <property type="match status" value="1"/>
</dbReference>
<dbReference type="InterPro" id="IPR014729">
    <property type="entry name" value="Rossmann-like_a/b/a_fold"/>
</dbReference>
<evidence type="ECO:0000256" key="5">
    <source>
        <dbReference type="ARBA" id="ARBA00022741"/>
    </source>
</evidence>
<dbReference type="GO" id="GO:0005737">
    <property type="term" value="C:cytoplasm"/>
    <property type="evidence" value="ECO:0007669"/>
    <property type="project" value="TreeGrafter"/>
</dbReference>
<evidence type="ECO:0000259" key="13">
    <source>
        <dbReference type="Pfam" id="PF01406"/>
    </source>
</evidence>
<evidence type="ECO:0000256" key="2">
    <source>
        <dbReference type="ARBA" id="ARBA00012832"/>
    </source>
</evidence>
<dbReference type="GO" id="GO:0004817">
    <property type="term" value="F:cysteine-tRNA ligase activity"/>
    <property type="evidence" value="ECO:0007669"/>
    <property type="project" value="UniProtKB-EC"/>
</dbReference>
<keyword evidence="3" id="KW-0436">Ligase</keyword>
<reference evidence="14" key="1">
    <citation type="submission" date="2023-07" db="EMBL/GenBank/DDBJ databases">
        <title>Chromosome-level genome assembly of Artemia franciscana.</title>
        <authorList>
            <person name="Jo E."/>
        </authorList>
    </citation>
    <scope>NUCLEOTIDE SEQUENCE</scope>
    <source>
        <tissue evidence="14">Whole body</tissue>
    </source>
</reference>
<dbReference type="PRINTS" id="PR00983">
    <property type="entry name" value="TRNASYNTHCYS"/>
</dbReference>
<evidence type="ECO:0000256" key="6">
    <source>
        <dbReference type="ARBA" id="ARBA00022833"/>
    </source>
</evidence>
<feature type="compositionally biased region" description="Acidic residues" evidence="12">
    <location>
        <begin position="691"/>
        <end position="700"/>
    </location>
</feature>
<dbReference type="PANTHER" id="PTHR10890">
    <property type="entry name" value="CYSTEINYL-TRNA SYNTHETASE"/>
    <property type="match status" value="1"/>
</dbReference>
<dbReference type="HAMAP" id="MF_00041">
    <property type="entry name" value="Cys_tRNA_synth"/>
    <property type="match status" value="1"/>
</dbReference>
<keyword evidence="4" id="KW-0479">Metal-binding</keyword>
<dbReference type="InterPro" id="IPR024909">
    <property type="entry name" value="Cys-tRNA/MSH_ligase"/>
</dbReference>
<comment type="caution">
    <text evidence="14">The sequence shown here is derived from an EMBL/GenBank/DDBJ whole genome shotgun (WGS) entry which is preliminary data.</text>
</comment>
<gene>
    <name evidence="14" type="ORF">QYM36_004679</name>
</gene>